<protein>
    <submittedName>
        <fullName evidence="2">Uncharacterized protein</fullName>
    </submittedName>
</protein>
<evidence type="ECO:0000313" key="3">
    <source>
        <dbReference type="Proteomes" id="UP001189429"/>
    </source>
</evidence>
<name>A0ABN9PI22_9DINO</name>
<proteinExistence type="predicted"/>
<reference evidence="2" key="1">
    <citation type="submission" date="2023-10" db="EMBL/GenBank/DDBJ databases">
        <authorList>
            <person name="Chen Y."/>
            <person name="Shah S."/>
            <person name="Dougan E. K."/>
            <person name="Thang M."/>
            <person name="Chan C."/>
        </authorList>
    </citation>
    <scope>NUCLEOTIDE SEQUENCE [LARGE SCALE GENOMIC DNA]</scope>
</reference>
<feature type="region of interest" description="Disordered" evidence="1">
    <location>
        <begin position="1"/>
        <end position="28"/>
    </location>
</feature>
<evidence type="ECO:0000256" key="1">
    <source>
        <dbReference type="SAM" id="MobiDB-lite"/>
    </source>
</evidence>
<evidence type="ECO:0000313" key="2">
    <source>
        <dbReference type="EMBL" id="CAK0792628.1"/>
    </source>
</evidence>
<dbReference type="Proteomes" id="UP001189429">
    <property type="component" value="Unassembled WGS sequence"/>
</dbReference>
<keyword evidence="3" id="KW-1185">Reference proteome</keyword>
<accession>A0ABN9PI22</accession>
<comment type="caution">
    <text evidence="2">The sequence shown here is derived from an EMBL/GenBank/DDBJ whole genome shotgun (WGS) entry which is preliminary data.</text>
</comment>
<sequence length="130" mass="13762">MEDGQKNLQEACVKAGTRGPSQSPGNAKLDKIKSMAEAVAATSSSPGAAASGDAGNLAILQAIGVLSDKMGNMALKSDLEEPTLIWLNSFCPALRLPRSIFEARATCSWSCQPARRTIRDGTTRSVRRRA</sequence>
<organism evidence="2 3">
    <name type="scientific">Prorocentrum cordatum</name>
    <dbReference type="NCBI Taxonomy" id="2364126"/>
    <lineage>
        <taxon>Eukaryota</taxon>
        <taxon>Sar</taxon>
        <taxon>Alveolata</taxon>
        <taxon>Dinophyceae</taxon>
        <taxon>Prorocentrales</taxon>
        <taxon>Prorocentraceae</taxon>
        <taxon>Prorocentrum</taxon>
    </lineage>
</organism>
<dbReference type="EMBL" id="CAUYUJ010000803">
    <property type="protein sequence ID" value="CAK0792628.1"/>
    <property type="molecule type" value="Genomic_DNA"/>
</dbReference>
<gene>
    <name evidence="2" type="ORF">PCOR1329_LOCUS3155</name>
</gene>